<feature type="compositionally biased region" description="Low complexity" evidence="7">
    <location>
        <begin position="36"/>
        <end position="50"/>
    </location>
</feature>
<evidence type="ECO:0000256" key="2">
    <source>
        <dbReference type="ARBA" id="ARBA00022729"/>
    </source>
</evidence>
<dbReference type="GO" id="GO:0006508">
    <property type="term" value="P:proteolysis"/>
    <property type="evidence" value="ECO:0007669"/>
    <property type="project" value="UniProtKB-KW"/>
</dbReference>
<dbReference type="Ensembl" id="ENSCHIT00010059238.1">
    <property type="protein sequence ID" value="ENSCHIP00010042627.1"/>
    <property type="gene ID" value="ENSCHIG00010031055.1"/>
</dbReference>
<dbReference type="InterPro" id="IPR001314">
    <property type="entry name" value="Peptidase_S1A"/>
</dbReference>
<evidence type="ECO:0000313" key="9">
    <source>
        <dbReference type="Ensembl" id="ENSCHIP00010042627.1"/>
    </source>
</evidence>
<dbReference type="Pfam" id="PF00089">
    <property type="entry name" value="Trypsin"/>
    <property type="match status" value="1"/>
</dbReference>
<dbReference type="GO" id="GO:0005615">
    <property type="term" value="C:extracellular space"/>
    <property type="evidence" value="ECO:0007669"/>
    <property type="project" value="TreeGrafter"/>
</dbReference>
<dbReference type="InterPro" id="IPR033116">
    <property type="entry name" value="TRYPSIN_SER"/>
</dbReference>
<organism evidence="9">
    <name type="scientific">Capra hircus</name>
    <name type="common">Goat</name>
    <dbReference type="NCBI Taxonomy" id="9925"/>
    <lineage>
        <taxon>Eukaryota</taxon>
        <taxon>Metazoa</taxon>
        <taxon>Chordata</taxon>
        <taxon>Craniata</taxon>
        <taxon>Vertebrata</taxon>
        <taxon>Euteleostomi</taxon>
        <taxon>Mammalia</taxon>
        <taxon>Eutheria</taxon>
        <taxon>Laurasiatheria</taxon>
        <taxon>Artiodactyla</taxon>
        <taxon>Ruminantia</taxon>
        <taxon>Pecora</taxon>
        <taxon>Bovidae</taxon>
        <taxon>Caprinae</taxon>
        <taxon>Capra</taxon>
    </lineage>
</organism>
<sequence length="318" mass="34177">MIKTWTHLHGAPGVGREKVRPRCDDLSDKQEDERSAGSPSVVPRPAAAPGNSLGRRGLGASQTHCIQNSGTGSGILLLRSPPLILTRMKCTNPWCKSRAQLPRPRVTVGWRGGGRGRGFQKLLSSKNARDPEGSVGGIPEVKYPAQSWGWSLVWLEDQAPPRDSSLLPSNDIALVKLSRSAQLGDKVQLASLPPAGDILPNEAPCYISGWGRLYTGGPLPDKLQEALLPVVDYEHCSQWDWWGFTVKKTMVCAGGDVRSGCNGDSGGPLNCPAADGSWQVHGVTSFVSAFGCNTIKKPTVFTRVSAFIDWIDETIASN</sequence>
<dbReference type="SMART" id="SM00020">
    <property type="entry name" value="Tryp_SPc"/>
    <property type="match status" value="1"/>
</dbReference>
<keyword evidence="5" id="KW-0865">Zymogen</keyword>
<feature type="region of interest" description="Disordered" evidence="7">
    <location>
        <begin position="1"/>
        <end position="65"/>
    </location>
</feature>
<evidence type="ECO:0000256" key="4">
    <source>
        <dbReference type="ARBA" id="ARBA00022825"/>
    </source>
</evidence>
<evidence type="ECO:0000259" key="8">
    <source>
        <dbReference type="PROSITE" id="PS50240"/>
    </source>
</evidence>
<keyword evidence="3" id="KW-0378">Hydrolase</keyword>
<dbReference type="PROSITE" id="PS50240">
    <property type="entry name" value="TRYPSIN_DOM"/>
    <property type="match status" value="1"/>
</dbReference>
<evidence type="ECO:0000256" key="5">
    <source>
        <dbReference type="ARBA" id="ARBA00023145"/>
    </source>
</evidence>
<evidence type="ECO:0000256" key="3">
    <source>
        <dbReference type="ARBA" id="ARBA00022801"/>
    </source>
</evidence>
<dbReference type="PANTHER" id="PTHR24257:SF22">
    <property type="entry name" value="CHYMOTRYPSIN-LIKE ELASTASE FAMILY MEMBER 3B"/>
    <property type="match status" value="1"/>
</dbReference>
<reference evidence="9" key="2">
    <citation type="submission" date="2025-08" db="UniProtKB">
        <authorList>
            <consortium name="Ensembl"/>
        </authorList>
    </citation>
    <scope>IDENTIFICATION</scope>
</reference>
<evidence type="ECO:0000256" key="6">
    <source>
        <dbReference type="ARBA" id="ARBA00023157"/>
    </source>
</evidence>
<keyword evidence="4" id="KW-0720">Serine protease</keyword>
<dbReference type="InterPro" id="IPR050850">
    <property type="entry name" value="Peptidase_S1_Elastase_sf"/>
</dbReference>
<keyword evidence="2" id="KW-0732">Signal</keyword>
<feature type="domain" description="Peptidase S1" evidence="8">
    <location>
        <begin position="73"/>
        <end position="316"/>
    </location>
</feature>
<dbReference type="GO" id="GO:0004252">
    <property type="term" value="F:serine-type endopeptidase activity"/>
    <property type="evidence" value="ECO:0007669"/>
    <property type="project" value="InterPro"/>
</dbReference>
<protein>
    <recommendedName>
        <fullName evidence="8">Peptidase S1 domain-containing protein</fullName>
    </recommendedName>
</protein>
<dbReference type="PROSITE" id="PS00135">
    <property type="entry name" value="TRYPSIN_SER"/>
    <property type="match status" value="1"/>
</dbReference>
<evidence type="ECO:0000256" key="1">
    <source>
        <dbReference type="ARBA" id="ARBA00022670"/>
    </source>
</evidence>
<dbReference type="InterPro" id="IPR043504">
    <property type="entry name" value="Peptidase_S1_PA_chymotrypsin"/>
</dbReference>
<dbReference type="CDD" id="cd00190">
    <property type="entry name" value="Tryp_SPc"/>
    <property type="match status" value="1"/>
</dbReference>
<feature type="compositionally biased region" description="Basic and acidic residues" evidence="7">
    <location>
        <begin position="15"/>
        <end position="35"/>
    </location>
</feature>
<dbReference type="SUPFAM" id="SSF50494">
    <property type="entry name" value="Trypsin-like serine proteases"/>
    <property type="match status" value="1"/>
</dbReference>
<dbReference type="InterPro" id="IPR001254">
    <property type="entry name" value="Trypsin_dom"/>
</dbReference>
<dbReference type="FunFam" id="2.40.10.10:FF:000017">
    <property type="entry name" value="Chymotrypsin-like elastase family member 1"/>
    <property type="match status" value="1"/>
</dbReference>
<name>A0A8C2SHY8_CAPHI</name>
<reference evidence="9" key="1">
    <citation type="submission" date="2019-03" db="EMBL/GenBank/DDBJ databases">
        <title>Genome sequencing and reference-guided assembly of Black Bengal Goat (Capra hircus).</title>
        <authorList>
            <person name="Siddiki A.Z."/>
            <person name="Baten A."/>
            <person name="Billah M."/>
            <person name="Alam M.A.U."/>
            <person name="Shawrob K.S.M."/>
            <person name="Saha S."/>
            <person name="Chowdhury M."/>
            <person name="Rahman A.H."/>
            <person name="Stear M."/>
            <person name="Miah G."/>
            <person name="Das G.B."/>
            <person name="Hossain M.M."/>
            <person name="Kumkum M."/>
            <person name="Islam M.S."/>
            <person name="Mollah A.M."/>
            <person name="Ahsan A."/>
            <person name="Tusar F."/>
            <person name="Khan M.K.I."/>
        </authorList>
    </citation>
    <scope>NUCLEOTIDE SEQUENCE [LARGE SCALE GENOMIC DNA]</scope>
</reference>
<dbReference type="Gene3D" id="2.40.10.10">
    <property type="entry name" value="Trypsin-like serine proteases"/>
    <property type="match status" value="2"/>
</dbReference>
<dbReference type="InterPro" id="IPR009003">
    <property type="entry name" value="Peptidase_S1_PA"/>
</dbReference>
<proteinExistence type="predicted"/>
<dbReference type="AlphaFoldDB" id="A0A8C2SHY8"/>
<accession>A0A8C2SHY8</accession>
<keyword evidence="1" id="KW-0645">Protease</keyword>
<dbReference type="PRINTS" id="PR00722">
    <property type="entry name" value="CHYMOTRYPSIN"/>
</dbReference>
<evidence type="ECO:0000256" key="7">
    <source>
        <dbReference type="SAM" id="MobiDB-lite"/>
    </source>
</evidence>
<keyword evidence="6" id="KW-1015">Disulfide bond</keyword>
<dbReference type="PANTHER" id="PTHR24257">
    <property type="entry name" value="CHYMOTRYPSIN-LIKE ELASTASE FAMILY MEMBER"/>
    <property type="match status" value="1"/>
</dbReference>